<feature type="region of interest" description="Disordered" evidence="1">
    <location>
        <begin position="146"/>
        <end position="171"/>
    </location>
</feature>
<dbReference type="SUPFAM" id="SSF53098">
    <property type="entry name" value="Ribonuclease H-like"/>
    <property type="match status" value="1"/>
</dbReference>
<protein>
    <recommendedName>
        <fullName evidence="2">Integrase catalytic domain-containing protein</fullName>
    </recommendedName>
</protein>
<evidence type="ECO:0000313" key="3">
    <source>
        <dbReference type="EMBL" id="NNV21969.1"/>
    </source>
</evidence>
<sequence>MTKTDTPVRQFKFGPFDQITINGRHHTIFEPTPLGHILRLLSTGEHKFFSHEEIAALHSRGKLSVRKDYYTIEETFARTKSKVDHLFELSESDQAKIEYKFTVCQKFMQAKKKKGSRCLQQIVDDIQQELEGTSIGLNWAKANSNERKTMKPVEERDLQKSFSRKRQGGTPIVTSEKTTLGAVRRWLRTLRKGNYNPISLRDGRFRSGHGPKISQEICELLARHARFFQNENRPSASHLYKDLKNDVDTLNAERASRGEYALSYPSLTRFRADISKLDQFITYASRHTLDAARRKYRMIGNGLDDTITRALQRVEMDGWQVQLHVLLQKEPEWNELPEDLQEAIKAARVCVIAAIDYRSQCIVSLWPSLTENANAAMQSFRMIMQDKSKLACSVGAASLWHMNGKPELLVFDNGSAFIDTVFRRALADCRISYAVTVGGIPWLRSRIEGAFKKFARDFLQDFTGRTFSNVVDKGDYPAQARASVSLQNFLIAFFSYVVDGYHNMALEALGGYTPAEEWQRLVDLYGEPAESLDYDDSRAVFGATYIRTLSSSGIYFMGLYYNSTALQAWRRRHGDKKIEVRVDPQNLGRLSAHTDNEWIIVPTHRRFEGASIDGIKLMSREIQRRMKARQEAHKDILNDVRKRIQDISQAAREQSGIIHLAPTQEEIDRIEDGLTIGFTMGDVSPEDLDADDVLGAILERASLALPAPDVPAPSSVPEPQVRAPVRKTWISEGDDE</sequence>
<evidence type="ECO:0000259" key="2">
    <source>
        <dbReference type="PROSITE" id="PS50994"/>
    </source>
</evidence>
<proteinExistence type="predicted"/>
<dbReference type="Pfam" id="PF09299">
    <property type="entry name" value="Mu-transpos_C"/>
    <property type="match status" value="1"/>
</dbReference>
<comment type="caution">
    <text evidence="3">The sequence shown here is derived from an EMBL/GenBank/DDBJ whole genome shotgun (WGS) entry which is preliminary data.</text>
</comment>
<accession>A0A7Y3T6K3</accession>
<dbReference type="InterPro" id="IPR036397">
    <property type="entry name" value="RNaseH_sf"/>
</dbReference>
<organism evidence="3 4">
    <name type="scientific">Brucella pseudogrignonensis</name>
    <dbReference type="NCBI Taxonomy" id="419475"/>
    <lineage>
        <taxon>Bacteria</taxon>
        <taxon>Pseudomonadati</taxon>
        <taxon>Pseudomonadota</taxon>
        <taxon>Alphaproteobacteria</taxon>
        <taxon>Hyphomicrobiales</taxon>
        <taxon>Brucellaceae</taxon>
        <taxon>Brucella/Ochrobactrum group</taxon>
        <taxon>Brucella</taxon>
    </lineage>
</organism>
<dbReference type="GO" id="GO:0003676">
    <property type="term" value="F:nucleic acid binding"/>
    <property type="evidence" value="ECO:0007669"/>
    <property type="project" value="InterPro"/>
</dbReference>
<name>A0A7Y3T6K3_9HYPH</name>
<dbReference type="GO" id="GO:0015074">
    <property type="term" value="P:DNA integration"/>
    <property type="evidence" value="ECO:0007669"/>
    <property type="project" value="InterPro"/>
</dbReference>
<dbReference type="PROSITE" id="PS50994">
    <property type="entry name" value="INTEGRASE"/>
    <property type="match status" value="1"/>
</dbReference>
<dbReference type="InterPro" id="IPR012337">
    <property type="entry name" value="RNaseH-like_sf"/>
</dbReference>
<feature type="domain" description="Integrase catalytic" evidence="2">
    <location>
        <begin position="327"/>
        <end position="522"/>
    </location>
</feature>
<dbReference type="AlphaFoldDB" id="A0A7Y3T6K3"/>
<feature type="compositionally biased region" description="Basic and acidic residues" evidence="1">
    <location>
        <begin position="146"/>
        <end position="159"/>
    </location>
</feature>
<feature type="region of interest" description="Disordered" evidence="1">
    <location>
        <begin position="706"/>
        <end position="736"/>
    </location>
</feature>
<dbReference type="RefSeq" id="WP_094543778.1">
    <property type="nucleotide sequence ID" value="NZ_CAXURC020000001.1"/>
</dbReference>
<evidence type="ECO:0000256" key="1">
    <source>
        <dbReference type="SAM" id="MobiDB-lite"/>
    </source>
</evidence>
<dbReference type="Gene3D" id="3.30.420.10">
    <property type="entry name" value="Ribonuclease H-like superfamily/Ribonuclease H"/>
    <property type="match status" value="1"/>
</dbReference>
<evidence type="ECO:0000313" key="4">
    <source>
        <dbReference type="Proteomes" id="UP000526233"/>
    </source>
</evidence>
<dbReference type="InterPro" id="IPR001584">
    <property type="entry name" value="Integrase_cat-core"/>
</dbReference>
<dbReference type="EMBL" id="PKQI01000003">
    <property type="protein sequence ID" value="NNV21969.1"/>
    <property type="molecule type" value="Genomic_DNA"/>
</dbReference>
<dbReference type="InterPro" id="IPR015378">
    <property type="entry name" value="Transposase-like_Mu_C"/>
</dbReference>
<reference evidence="3 4" key="1">
    <citation type="submission" date="2018-11" db="EMBL/GenBank/DDBJ databases">
        <title>Genome sequencing and analysis.</title>
        <authorList>
            <person name="Huang Y.-T."/>
        </authorList>
    </citation>
    <scope>NUCLEOTIDE SEQUENCE [LARGE SCALE GENOMIC DNA]</scope>
    <source>
        <strain evidence="3 4">SHIN</strain>
    </source>
</reference>
<gene>
    <name evidence="3" type="ORF">EHE22_16240</name>
</gene>
<dbReference type="Proteomes" id="UP000526233">
    <property type="component" value="Unassembled WGS sequence"/>
</dbReference>